<dbReference type="EC" id="6.1.1.10" evidence="2"/>
<dbReference type="EMBL" id="JH431603">
    <property type="status" value="NOT_ANNOTATED_CDS"/>
    <property type="molecule type" value="Genomic_DNA"/>
</dbReference>
<evidence type="ECO:0000256" key="12">
    <source>
        <dbReference type="ARBA" id="ARBA00030331"/>
    </source>
</evidence>
<evidence type="ECO:0000256" key="11">
    <source>
        <dbReference type="ARBA" id="ARBA00029831"/>
    </source>
</evidence>
<dbReference type="OMA" id="NMFLPDR"/>
<dbReference type="SUPFAM" id="SSF47323">
    <property type="entry name" value="Anticodon-binding domain of a subclass of class I aminoacyl-tRNA synthetases"/>
    <property type="match status" value="1"/>
</dbReference>
<dbReference type="Gene3D" id="2.170.220.10">
    <property type="match status" value="1"/>
</dbReference>
<evidence type="ECO:0000256" key="9">
    <source>
        <dbReference type="ARBA" id="ARBA00023146"/>
    </source>
</evidence>
<comment type="catalytic activity">
    <reaction evidence="13">
        <text>tRNA(Met) + L-methionine + ATP = L-methionyl-tRNA(Met) + AMP + diphosphate</text>
        <dbReference type="Rhea" id="RHEA:13481"/>
        <dbReference type="Rhea" id="RHEA-COMP:9667"/>
        <dbReference type="Rhea" id="RHEA-COMP:9698"/>
        <dbReference type="ChEBI" id="CHEBI:30616"/>
        <dbReference type="ChEBI" id="CHEBI:33019"/>
        <dbReference type="ChEBI" id="CHEBI:57844"/>
        <dbReference type="ChEBI" id="CHEBI:78442"/>
        <dbReference type="ChEBI" id="CHEBI:78530"/>
        <dbReference type="ChEBI" id="CHEBI:456215"/>
        <dbReference type="EC" id="6.1.1.10"/>
    </reaction>
</comment>
<dbReference type="PRINTS" id="PR01041">
    <property type="entry name" value="TRNASYNTHMET"/>
</dbReference>
<comment type="subcellular location">
    <subcellularLocation>
        <location evidence="1">Mitochondrion matrix</location>
    </subcellularLocation>
</comment>
<evidence type="ECO:0000256" key="1">
    <source>
        <dbReference type="ARBA" id="ARBA00004305"/>
    </source>
</evidence>
<dbReference type="HOGENOM" id="CLU_009710_9_0_1"/>
<dbReference type="InterPro" id="IPR023457">
    <property type="entry name" value="Met-tRNA_synth_2"/>
</dbReference>
<evidence type="ECO:0000256" key="5">
    <source>
        <dbReference type="ARBA" id="ARBA00022840"/>
    </source>
</evidence>
<sequence length="564" mass="65100">MKKLELIRGINSLFNKKRLCSTNKRKETDFFITTPIFYVNSVPHIGHVFTALLADAQNRFQKLLGVTSSFLSTGTDEHGMKILQAATKNGMQAQDFCDKISIQFKDVFQEMNIDYNVFFRTTSIDHKKSVQHFYKQINDRGYVYSGTYEGWYCTSDEMFLTSTHLIDVKDPVTGKMKKLSSLSGQEVEWTSECNYMFKLSQFKDDLLHWLKNENVIKPKIFQNILINDIYENLRDISISRDRSRLPWGIPVPDDDSQTIYVWLDALINYLTVRGYPDSKFQHWPPDYHVIGKEILKFHGIYWPAFLMAAGLEPPRHLLVHSHWLVDHQKMSKSKGNSITPMSRIDSYTAEGLRYYLLREGVPHSDSNYSDVKVEKYLNSELANTLGNLLNRCTSTTLNQGQIFRPICRDTYRQYSSADGESLVEAVDGLADSVAEHYTNFNFYHGLEEIMTVLRQANLFLQSQKPWEFKNDEKRLSTIISVAMETLRVCGILLQPIVPVLSDKLLSRLGVSNERRTWHDAENNFIALKSDVRIDDVRLGDNTGVFFQKVKLEEPVLQAKESVVK</sequence>
<evidence type="ECO:0000259" key="16">
    <source>
        <dbReference type="Pfam" id="PF19303"/>
    </source>
</evidence>
<keyword evidence="7" id="KW-0809">Transit peptide</keyword>
<accession>T1IW11</accession>
<keyword evidence="9 14" id="KW-0030">Aminoacyl-tRNA synthetase</keyword>
<dbReference type="Gene3D" id="3.40.50.620">
    <property type="entry name" value="HUPs"/>
    <property type="match status" value="1"/>
</dbReference>
<dbReference type="FunFam" id="1.10.730.10:FF:000022">
    <property type="entry name" value="Methionyl-tRNA synthetase 2, mitochondrial"/>
    <property type="match status" value="1"/>
</dbReference>
<dbReference type="InterPro" id="IPR009080">
    <property type="entry name" value="tRNAsynth_Ia_anticodon-bd"/>
</dbReference>
<evidence type="ECO:0000313" key="18">
    <source>
        <dbReference type="Proteomes" id="UP000014500"/>
    </source>
</evidence>
<dbReference type="STRING" id="126957.T1IW11"/>
<dbReference type="SUPFAM" id="SSF52374">
    <property type="entry name" value="Nucleotidylyl transferase"/>
    <property type="match status" value="1"/>
</dbReference>
<evidence type="ECO:0000256" key="10">
    <source>
        <dbReference type="ARBA" id="ARBA00026124"/>
    </source>
</evidence>
<reference evidence="18" key="1">
    <citation type="submission" date="2011-05" db="EMBL/GenBank/DDBJ databases">
        <authorList>
            <person name="Richards S.R."/>
            <person name="Qu J."/>
            <person name="Jiang H."/>
            <person name="Jhangiani S.N."/>
            <person name="Agravi P."/>
            <person name="Goodspeed R."/>
            <person name="Gross S."/>
            <person name="Mandapat C."/>
            <person name="Jackson L."/>
            <person name="Mathew T."/>
            <person name="Pu L."/>
            <person name="Thornton R."/>
            <person name="Saada N."/>
            <person name="Wilczek-Boney K.B."/>
            <person name="Lee S."/>
            <person name="Kovar C."/>
            <person name="Wu Y."/>
            <person name="Scherer S.E."/>
            <person name="Worley K.C."/>
            <person name="Muzny D.M."/>
            <person name="Gibbs R."/>
        </authorList>
    </citation>
    <scope>NUCLEOTIDE SEQUENCE</scope>
    <source>
        <strain evidence="18">Brora</strain>
    </source>
</reference>
<evidence type="ECO:0000256" key="2">
    <source>
        <dbReference type="ARBA" id="ARBA00012838"/>
    </source>
</evidence>
<reference evidence="17" key="2">
    <citation type="submission" date="2015-02" db="UniProtKB">
        <authorList>
            <consortium name="EnsemblMetazoa"/>
        </authorList>
    </citation>
    <scope>IDENTIFICATION</scope>
</reference>
<dbReference type="Gene3D" id="1.10.730.10">
    <property type="entry name" value="Isoleucyl-tRNA Synthetase, Domain 1"/>
    <property type="match status" value="1"/>
</dbReference>
<dbReference type="GO" id="GO:0004825">
    <property type="term" value="F:methionine-tRNA ligase activity"/>
    <property type="evidence" value="ECO:0007669"/>
    <property type="project" value="UniProtKB-EC"/>
</dbReference>
<dbReference type="PhylomeDB" id="T1IW11"/>
<keyword evidence="4 14" id="KW-0547">Nucleotide-binding</keyword>
<evidence type="ECO:0000256" key="3">
    <source>
        <dbReference type="ARBA" id="ARBA00022598"/>
    </source>
</evidence>
<dbReference type="AlphaFoldDB" id="T1IW11"/>
<dbReference type="InterPro" id="IPR014729">
    <property type="entry name" value="Rossmann-like_a/b/a_fold"/>
</dbReference>
<dbReference type="Proteomes" id="UP000014500">
    <property type="component" value="Unassembled WGS sequence"/>
</dbReference>
<evidence type="ECO:0000256" key="14">
    <source>
        <dbReference type="RuleBase" id="RU363039"/>
    </source>
</evidence>
<organism evidence="17 18">
    <name type="scientific">Strigamia maritima</name>
    <name type="common">European centipede</name>
    <name type="synonym">Geophilus maritimus</name>
    <dbReference type="NCBI Taxonomy" id="126957"/>
    <lineage>
        <taxon>Eukaryota</taxon>
        <taxon>Metazoa</taxon>
        <taxon>Ecdysozoa</taxon>
        <taxon>Arthropoda</taxon>
        <taxon>Myriapoda</taxon>
        <taxon>Chilopoda</taxon>
        <taxon>Pleurostigmophora</taxon>
        <taxon>Geophilomorpha</taxon>
        <taxon>Linotaeniidae</taxon>
        <taxon>Strigamia</taxon>
    </lineage>
</organism>
<dbReference type="InterPro" id="IPR014758">
    <property type="entry name" value="Met-tRNA_synth"/>
</dbReference>
<keyword evidence="3 14" id="KW-0436">Ligase</keyword>
<dbReference type="NCBIfam" id="TIGR00398">
    <property type="entry name" value="metG"/>
    <property type="match status" value="1"/>
</dbReference>
<evidence type="ECO:0000259" key="15">
    <source>
        <dbReference type="Pfam" id="PF09334"/>
    </source>
</evidence>
<dbReference type="InterPro" id="IPR041872">
    <property type="entry name" value="Anticodon_Met"/>
</dbReference>
<comment type="similarity">
    <text evidence="14">Belongs to the class-I aminoacyl-tRNA synthetase family.</text>
</comment>
<evidence type="ECO:0000313" key="17">
    <source>
        <dbReference type="EnsemblMetazoa" id="SMAR005369-PA"/>
    </source>
</evidence>
<feature type="domain" description="Methionyl-tRNA synthetase anticodon-binding" evidence="16">
    <location>
        <begin position="419"/>
        <end position="524"/>
    </location>
</feature>
<feature type="domain" description="Methionyl/Leucyl tRNA synthetase" evidence="15">
    <location>
        <begin position="31"/>
        <end position="392"/>
    </location>
</feature>
<evidence type="ECO:0000256" key="6">
    <source>
        <dbReference type="ARBA" id="ARBA00022917"/>
    </source>
</evidence>
<dbReference type="GO" id="GO:0005524">
    <property type="term" value="F:ATP binding"/>
    <property type="evidence" value="ECO:0007669"/>
    <property type="project" value="UniProtKB-KW"/>
</dbReference>
<dbReference type="eggNOG" id="KOG0436">
    <property type="taxonomic scope" value="Eukaryota"/>
</dbReference>
<keyword evidence="18" id="KW-1185">Reference proteome</keyword>
<dbReference type="PANTHER" id="PTHR43326">
    <property type="entry name" value="METHIONYL-TRNA SYNTHETASE"/>
    <property type="match status" value="1"/>
</dbReference>
<proteinExistence type="inferred from homology"/>
<evidence type="ECO:0000256" key="8">
    <source>
        <dbReference type="ARBA" id="ARBA00023128"/>
    </source>
</evidence>
<dbReference type="InterPro" id="IPR015413">
    <property type="entry name" value="Methionyl/Leucyl_tRNA_Synth"/>
</dbReference>
<dbReference type="Pfam" id="PF19303">
    <property type="entry name" value="Anticodon_3"/>
    <property type="match status" value="1"/>
</dbReference>
<dbReference type="GO" id="GO:0005759">
    <property type="term" value="C:mitochondrial matrix"/>
    <property type="evidence" value="ECO:0007669"/>
    <property type="project" value="UniProtKB-SubCell"/>
</dbReference>
<evidence type="ECO:0000256" key="4">
    <source>
        <dbReference type="ARBA" id="ARBA00022741"/>
    </source>
</evidence>
<dbReference type="InterPro" id="IPR033911">
    <property type="entry name" value="MetRS_core"/>
</dbReference>
<name>T1IW11_STRMM</name>
<dbReference type="EnsemblMetazoa" id="SMAR005369-RA">
    <property type="protein sequence ID" value="SMAR005369-PA"/>
    <property type="gene ID" value="SMAR005369"/>
</dbReference>
<keyword evidence="5 14" id="KW-0067">ATP-binding</keyword>
<evidence type="ECO:0000256" key="13">
    <source>
        <dbReference type="ARBA" id="ARBA00047364"/>
    </source>
</evidence>
<dbReference type="PANTHER" id="PTHR43326:SF1">
    <property type="entry name" value="METHIONINE--TRNA LIGASE, MITOCHONDRIAL"/>
    <property type="match status" value="1"/>
</dbReference>
<evidence type="ECO:0000256" key="7">
    <source>
        <dbReference type="ARBA" id="ARBA00022946"/>
    </source>
</evidence>
<dbReference type="FunFam" id="2.170.220.10:FF:000001">
    <property type="entry name" value="methionine--tRNA ligase, mitochondrial"/>
    <property type="match status" value="1"/>
</dbReference>
<keyword evidence="6 14" id="KW-0648">Protein biosynthesis</keyword>
<dbReference type="CDD" id="cd07957">
    <property type="entry name" value="Anticodon_Ia_Met"/>
    <property type="match status" value="1"/>
</dbReference>
<protein>
    <recommendedName>
        <fullName evidence="10">Methionine--tRNA ligase, mitochondrial</fullName>
        <ecNumber evidence="2">6.1.1.10</ecNumber>
    </recommendedName>
    <alternativeName>
        <fullName evidence="11">Methionyl-tRNA synthetase 2</fullName>
    </alternativeName>
    <alternativeName>
        <fullName evidence="12">Mitochondrial methionyl-tRNA synthetase</fullName>
    </alternativeName>
</protein>
<dbReference type="CDD" id="cd00814">
    <property type="entry name" value="MetRS_core"/>
    <property type="match status" value="1"/>
</dbReference>
<dbReference type="Pfam" id="PF09334">
    <property type="entry name" value="tRNA-synt_1g"/>
    <property type="match status" value="1"/>
</dbReference>
<dbReference type="GO" id="GO:0006431">
    <property type="term" value="P:methionyl-tRNA aminoacylation"/>
    <property type="evidence" value="ECO:0007669"/>
    <property type="project" value="InterPro"/>
</dbReference>
<keyword evidence="8" id="KW-0496">Mitochondrion</keyword>